<dbReference type="RefSeq" id="WP_111526915.1">
    <property type="nucleotide sequence ID" value="NZ_JBHRSG010000001.1"/>
</dbReference>
<keyword evidence="9" id="KW-0653">Protein transport</keyword>
<evidence type="ECO:0000313" key="12">
    <source>
        <dbReference type="EMBL" id="RAK53162.1"/>
    </source>
</evidence>
<dbReference type="InterPro" id="IPR002898">
    <property type="entry name" value="MotA_ExbB_proton_chnl"/>
</dbReference>
<comment type="subcellular location">
    <subcellularLocation>
        <location evidence="1">Cell membrane</location>
        <topology evidence="1">Multi-pass membrane protein</topology>
    </subcellularLocation>
    <subcellularLocation>
        <location evidence="9">Membrane</location>
        <topology evidence="9">Multi-pass membrane protein</topology>
    </subcellularLocation>
</comment>
<name>A0A328AEE1_9CAUL</name>
<sequence>MDPAAAVSPESFSLVHQLLQASWVVKLVLAGLALASLWSWTVIIDKTFRFTRLNREADRFEDAVSSGRSLEEVAAEAGERPTHALPRMLQQALREWRDARAKGGVEGAQAAFLIQRIDRVLDTIIARESQKVEEGLGVLAIVATASPFIGLFGTVWGIMSAFQAIAIQKNTNLAVVAPAIAEALFATAIGLIAAIPAYIAFNAFSTKAGKFSARLEGFADDLSTAIQRRLAEKV</sequence>
<comment type="similarity">
    <text evidence="9">Belongs to the exbB/tolQ family.</text>
</comment>
<feature type="transmembrane region" description="Helical" evidence="10">
    <location>
        <begin position="23"/>
        <end position="44"/>
    </location>
</feature>
<evidence type="ECO:0000256" key="8">
    <source>
        <dbReference type="ARBA" id="ARBA00023306"/>
    </source>
</evidence>
<dbReference type="GO" id="GO:0051301">
    <property type="term" value="P:cell division"/>
    <property type="evidence" value="ECO:0007669"/>
    <property type="project" value="UniProtKB-KW"/>
</dbReference>
<dbReference type="PANTHER" id="PTHR30625:SF3">
    <property type="entry name" value="TOL-PAL SYSTEM PROTEIN TOLQ"/>
    <property type="match status" value="1"/>
</dbReference>
<keyword evidence="13" id="KW-1185">Reference proteome</keyword>
<dbReference type="PANTHER" id="PTHR30625">
    <property type="entry name" value="PROTEIN TOLQ"/>
    <property type="match status" value="1"/>
</dbReference>
<dbReference type="InterPro" id="IPR050790">
    <property type="entry name" value="ExbB/TolQ_transport"/>
</dbReference>
<keyword evidence="3" id="KW-0997">Cell inner membrane</keyword>
<keyword evidence="9" id="KW-0813">Transport</keyword>
<evidence type="ECO:0000256" key="1">
    <source>
        <dbReference type="ARBA" id="ARBA00004651"/>
    </source>
</evidence>
<keyword evidence="5 10" id="KW-0812">Transmembrane</keyword>
<dbReference type="OrthoDB" id="9805133at2"/>
<feature type="domain" description="MotA/TolQ/ExbB proton channel" evidence="11">
    <location>
        <begin position="113"/>
        <end position="216"/>
    </location>
</feature>
<evidence type="ECO:0000313" key="13">
    <source>
        <dbReference type="Proteomes" id="UP000249254"/>
    </source>
</evidence>
<organism evidence="12 13">
    <name type="scientific">Phenylobacterium soli</name>
    <dbReference type="NCBI Taxonomy" id="2170551"/>
    <lineage>
        <taxon>Bacteria</taxon>
        <taxon>Pseudomonadati</taxon>
        <taxon>Pseudomonadota</taxon>
        <taxon>Alphaproteobacteria</taxon>
        <taxon>Caulobacterales</taxon>
        <taxon>Caulobacteraceae</taxon>
        <taxon>Phenylobacterium</taxon>
    </lineage>
</organism>
<dbReference type="InterPro" id="IPR014163">
    <property type="entry name" value="Tol-Pal_TolQ"/>
</dbReference>
<dbReference type="Proteomes" id="UP000249254">
    <property type="component" value="Unassembled WGS sequence"/>
</dbReference>
<evidence type="ECO:0000259" key="11">
    <source>
        <dbReference type="Pfam" id="PF01618"/>
    </source>
</evidence>
<keyword evidence="8" id="KW-0131">Cell cycle</keyword>
<keyword evidence="2" id="KW-1003">Cell membrane</keyword>
<evidence type="ECO:0000256" key="9">
    <source>
        <dbReference type="RuleBase" id="RU004057"/>
    </source>
</evidence>
<feature type="transmembrane region" description="Helical" evidence="10">
    <location>
        <begin position="136"/>
        <end position="159"/>
    </location>
</feature>
<evidence type="ECO:0000256" key="3">
    <source>
        <dbReference type="ARBA" id="ARBA00022519"/>
    </source>
</evidence>
<dbReference type="GO" id="GO:0005886">
    <property type="term" value="C:plasma membrane"/>
    <property type="evidence" value="ECO:0007669"/>
    <property type="project" value="UniProtKB-SubCell"/>
</dbReference>
<dbReference type="NCBIfam" id="TIGR02796">
    <property type="entry name" value="tolQ"/>
    <property type="match status" value="1"/>
</dbReference>
<keyword evidence="4" id="KW-0132">Cell division</keyword>
<dbReference type="GO" id="GO:0043213">
    <property type="term" value="P:bacteriocin transport"/>
    <property type="evidence" value="ECO:0007669"/>
    <property type="project" value="InterPro"/>
</dbReference>
<gene>
    <name evidence="12" type="primary">tolQ</name>
    <name evidence="12" type="ORF">DJ017_00750</name>
</gene>
<comment type="caution">
    <text evidence="12">The sequence shown here is derived from an EMBL/GenBank/DDBJ whole genome shotgun (WGS) entry which is preliminary data.</text>
</comment>
<dbReference type="Pfam" id="PF01618">
    <property type="entry name" value="MotA_ExbB"/>
    <property type="match status" value="1"/>
</dbReference>
<proteinExistence type="inferred from homology"/>
<dbReference type="GO" id="GO:0017038">
    <property type="term" value="P:protein import"/>
    <property type="evidence" value="ECO:0007669"/>
    <property type="project" value="TreeGrafter"/>
</dbReference>
<evidence type="ECO:0000256" key="10">
    <source>
        <dbReference type="SAM" id="Phobius"/>
    </source>
</evidence>
<dbReference type="EMBL" id="QFYQ01000001">
    <property type="protein sequence ID" value="RAK53162.1"/>
    <property type="molecule type" value="Genomic_DNA"/>
</dbReference>
<evidence type="ECO:0000256" key="5">
    <source>
        <dbReference type="ARBA" id="ARBA00022692"/>
    </source>
</evidence>
<keyword evidence="7 10" id="KW-0472">Membrane</keyword>
<evidence type="ECO:0000256" key="6">
    <source>
        <dbReference type="ARBA" id="ARBA00022989"/>
    </source>
</evidence>
<evidence type="ECO:0000256" key="7">
    <source>
        <dbReference type="ARBA" id="ARBA00023136"/>
    </source>
</evidence>
<protein>
    <submittedName>
        <fullName evidence="12">Protein TolQ</fullName>
    </submittedName>
</protein>
<evidence type="ECO:0000256" key="2">
    <source>
        <dbReference type="ARBA" id="ARBA00022475"/>
    </source>
</evidence>
<accession>A0A328AEE1</accession>
<evidence type="ECO:0000256" key="4">
    <source>
        <dbReference type="ARBA" id="ARBA00022618"/>
    </source>
</evidence>
<keyword evidence="6 10" id="KW-1133">Transmembrane helix</keyword>
<dbReference type="AlphaFoldDB" id="A0A328AEE1"/>
<feature type="transmembrane region" description="Helical" evidence="10">
    <location>
        <begin position="179"/>
        <end position="201"/>
    </location>
</feature>
<reference evidence="13" key="1">
    <citation type="submission" date="2018-05" db="EMBL/GenBank/DDBJ databases">
        <authorList>
            <person name="Li X."/>
        </authorList>
    </citation>
    <scope>NUCLEOTIDE SEQUENCE [LARGE SCALE GENOMIC DNA]</scope>
    <source>
        <strain evidence="13">LX32</strain>
    </source>
</reference>